<dbReference type="EMBL" id="CP022115">
    <property type="protein sequence ID" value="ASJ23563.1"/>
    <property type="molecule type" value="Genomic_DNA"/>
</dbReference>
<protein>
    <submittedName>
        <fullName evidence="3">Barstar domain containing protein</fullName>
    </submittedName>
    <submittedName>
        <fullName evidence="4">Barstar family protein</fullName>
    </submittedName>
</protein>
<evidence type="ECO:0000259" key="2">
    <source>
        <dbReference type="Pfam" id="PF01337"/>
    </source>
</evidence>
<evidence type="ECO:0000313" key="4">
    <source>
        <dbReference type="EMBL" id="MCG9024536.1"/>
    </source>
</evidence>
<accession>A0A248LH80</accession>
<evidence type="ECO:0000313" key="6">
    <source>
        <dbReference type="Proteomes" id="UP001200247"/>
    </source>
</evidence>
<dbReference type="Proteomes" id="UP000197424">
    <property type="component" value="Chromosome"/>
</dbReference>
<dbReference type="AlphaFoldDB" id="A0A248LH80"/>
<reference evidence="3" key="3">
    <citation type="submission" date="2017-06" db="EMBL/GenBank/DDBJ databases">
        <authorList>
            <person name="Kim H.J."/>
            <person name="Triplett B.A."/>
        </authorList>
    </citation>
    <scope>NUCLEOTIDE SEQUENCE</scope>
    <source>
        <strain evidence="3">HLGZ1</strain>
    </source>
</reference>
<evidence type="ECO:0000313" key="3">
    <source>
        <dbReference type="EMBL" id="ASJ23563.1"/>
    </source>
</evidence>
<dbReference type="Proteomes" id="UP001200247">
    <property type="component" value="Unassembled WGS sequence"/>
</dbReference>
<comment type="similarity">
    <text evidence="1">Belongs to the barstar family.</text>
</comment>
<dbReference type="GeneID" id="75110742"/>
<evidence type="ECO:0000313" key="5">
    <source>
        <dbReference type="Proteomes" id="UP000197424"/>
    </source>
</evidence>
<dbReference type="RefSeq" id="WP_012696224.1">
    <property type="nucleotide sequence ID" value="NZ_CP022115.1"/>
</dbReference>
<dbReference type="OrthoDB" id="5295683at2"/>
<evidence type="ECO:0000256" key="1">
    <source>
        <dbReference type="ARBA" id="ARBA00006845"/>
    </source>
</evidence>
<dbReference type="Pfam" id="PF01337">
    <property type="entry name" value="Barstar"/>
    <property type="match status" value="1"/>
</dbReference>
<dbReference type="InterPro" id="IPR000468">
    <property type="entry name" value="Barstar"/>
</dbReference>
<name>A0A248LH80_9NEIS</name>
<feature type="domain" description="Barstar (barnase inhibitor)" evidence="2">
    <location>
        <begin position="2"/>
        <end position="80"/>
    </location>
</feature>
<sequence>MSLTCELKAVRSTKDFYQQLAKGLKLPATFGHNLDALFDALTGSIEGPATIFWHSSIAARNEMGDEAFENIIGTLYEASGDNPDLQIWLGL</sequence>
<gene>
    <name evidence="4" type="ORF">LH440_01200</name>
    <name evidence="3" type="ORF">LHGZ1_0732</name>
</gene>
<dbReference type="Gene3D" id="3.30.370.10">
    <property type="entry name" value="Barstar-like"/>
    <property type="match status" value="1"/>
</dbReference>
<reference evidence="5" key="2">
    <citation type="submission" date="2017-06" db="EMBL/GenBank/DDBJ databases">
        <title>Whole genome sequence of Laribacter hongkongensis LHGZ1.</title>
        <authorList>
            <person name="Chen D."/>
            <person name="Wu H."/>
            <person name="Chen J."/>
        </authorList>
    </citation>
    <scope>NUCLEOTIDE SEQUENCE [LARGE SCALE GENOMIC DNA]</scope>
    <source>
        <strain evidence="5">LHGZ1</strain>
    </source>
</reference>
<organism evidence="3 5">
    <name type="scientific">Laribacter hongkongensis</name>
    <dbReference type="NCBI Taxonomy" id="168471"/>
    <lineage>
        <taxon>Bacteria</taxon>
        <taxon>Pseudomonadati</taxon>
        <taxon>Pseudomonadota</taxon>
        <taxon>Betaproteobacteria</taxon>
        <taxon>Neisseriales</taxon>
        <taxon>Aquaspirillaceae</taxon>
        <taxon>Laribacter</taxon>
    </lineage>
</organism>
<reference evidence="4 6" key="4">
    <citation type="submission" date="2021-10" db="EMBL/GenBank/DDBJ databases">
        <title>Whole-genome sequencing analysis of Laribacter hongkongensis: virulence gene profiles, carbohydrate-active enzyme prediction, and antimicrobial resistance characterization.</title>
        <authorList>
            <person name="Yuan P."/>
            <person name="Zhan Y."/>
            <person name="Chen D."/>
        </authorList>
    </citation>
    <scope>NUCLEOTIDE SEQUENCE [LARGE SCALE GENOMIC DNA]</scope>
    <source>
        <strain evidence="4 6">W67</strain>
    </source>
</reference>
<dbReference type="InterPro" id="IPR035905">
    <property type="entry name" value="Barstar-like_sf"/>
</dbReference>
<reference evidence="3" key="1">
    <citation type="journal article" date="2017" name="J. Antimicrob. Chemother.">
        <title>Emergence and genomic analysis of MDR Laribacter hongkongensis strain HLGZ1 from Guangzhou, China.</title>
        <authorList>
            <person name="Wu H.K."/>
            <person name="Chen J.H."/>
            <person name="Yang L."/>
            <person name="Li A.R."/>
            <person name="Su D.H."/>
            <person name="Lin Y.P."/>
            <person name="Chen D.Q."/>
        </authorList>
    </citation>
    <scope>NUCLEOTIDE SEQUENCE</scope>
    <source>
        <strain evidence="3">HLGZ1</strain>
    </source>
</reference>
<proteinExistence type="inferred from homology"/>
<dbReference type="SUPFAM" id="SSF52038">
    <property type="entry name" value="Barstar-related"/>
    <property type="match status" value="1"/>
</dbReference>
<dbReference type="EMBL" id="JAJAXM010000002">
    <property type="protein sequence ID" value="MCG9024536.1"/>
    <property type="molecule type" value="Genomic_DNA"/>
</dbReference>